<dbReference type="SUPFAM" id="SSF81345">
    <property type="entry name" value="ABC transporter involved in vitamin B12 uptake, BtuC"/>
    <property type="match status" value="1"/>
</dbReference>
<dbReference type="GO" id="GO:0010043">
    <property type="term" value="P:response to zinc ion"/>
    <property type="evidence" value="ECO:0007669"/>
    <property type="project" value="TreeGrafter"/>
</dbReference>
<keyword evidence="9" id="KW-1185">Reference proteome</keyword>
<evidence type="ECO:0000256" key="6">
    <source>
        <dbReference type="RuleBase" id="RU003943"/>
    </source>
</evidence>
<keyword evidence="4 7" id="KW-1133">Transmembrane helix</keyword>
<evidence type="ECO:0000256" key="5">
    <source>
        <dbReference type="ARBA" id="ARBA00023136"/>
    </source>
</evidence>
<dbReference type="PANTHER" id="PTHR30477:SF0">
    <property type="entry name" value="METAL TRANSPORT SYSTEM MEMBRANE PROTEIN TM_0125-RELATED"/>
    <property type="match status" value="1"/>
</dbReference>
<evidence type="ECO:0000256" key="7">
    <source>
        <dbReference type="SAM" id="Phobius"/>
    </source>
</evidence>
<accession>A0A2U1E781</accession>
<dbReference type="RefSeq" id="WP_116479503.1">
    <property type="nucleotide sequence ID" value="NZ_CAUPJO010000006.1"/>
</dbReference>
<dbReference type="GO" id="GO:0043190">
    <property type="term" value="C:ATP-binding cassette (ABC) transporter complex"/>
    <property type="evidence" value="ECO:0007669"/>
    <property type="project" value="InterPro"/>
</dbReference>
<comment type="caution">
    <text evidence="8">The sequence shown here is derived from an EMBL/GenBank/DDBJ whole genome shotgun (WGS) entry which is preliminary data.</text>
</comment>
<dbReference type="PANTHER" id="PTHR30477">
    <property type="entry name" value="ABC-TRANSPORTER METAL-BINDING PROTEIN"/>
    <property type="match status" value="1"/>
</dbReference>
<comment type="similarity">
    <text evidence="2 6">Belongs to the ABC-3 integral membrane protein family.</text>
</comment>
<keyword evidence="5 7" id="KW-0472">Membrane</keyword>
<dbReference type="Gene3D" id="1.10.3470.10">
    <property type="entry name" value="ABC transporter involved in vitamin B12 uptake, BtuC"/>
    <property type="match status" value="1"/>
</dbReference>
<evidence type="ECO:0000313" key="9">
    <source>
        <dbReference type="Proteomes" id="UP000245793"/>
    </source>
</evidence>
<sequence length="266" mass="28181">MLEYAFMRKALLVGLFLSVMVPAIGVVMVNRKTSMIGDALSHGALAGVGMGLILGFDPLIGMIIICIVAAYLIEFIRHRFPQYGDMATAIIMSVGLGAASILSDFAPGGTSLQSYLFGSIASVTMNDVINAFIVFVLVVFASIKEYAGLLAIAIDPNTARLSGVKVKRVNAVFTLLSAVTIAMAVKLVGALMVTSLIVLPVATTLISSRSYKSTLIITTVLGIIYMMSGIAASYYFDIKPGGAIIVAALLGMLAFWISKKIRVKQK</sequence>
<feature type="transmembrane region" description="Helical" evidence="7">
    <location>
        <begin position="49"/>
        <end position="73"/>
    </location>
</feature>
<evidence type="ECO:0000313" key="8">
    <source>
        <dbReference type="EMBL" id="PVY95569.1"/>
    </source>
</evidence>
<dbReference type="Proteomes" id="UP000245793">
    <property type="component" value="Unassembled WGS sequence"/>
</dbReference>
<proteinExistence type="inferred from homology"/>
<feature type="transmembrane region" description="Helical" evidence="7">
    <location>
        <begin position="215"/>
        <end position="236"/>
    </location>
</feature>
<reference evidence="8 9" key="1">
    <citation type="submission" date="2018-04" db="EMBL/GenBank/DDBJ databases">
        <title>Genomic Encyclopedia of Type Strains, Phase IV (KMG-IV): sequencing the most valuable type-strain genomes for metagenomic binning, comparative biology and taxonomic classification.</title>
        <authorList>
            <person name="Goeker M."/>
        </authorList>
    </citation>
    <scope>NUCLEOTIDE SEQUENCE [LARGE SCALE GENOMIC DNA]</scope>
    <source>
        <strain evidence="8 9">DSM 20705</strain>
    </source>
</reference>
<evidence type="ECO:0000256" key="2">
    <source>
        <dbReference type="ARBA" id="ARBA00008034"/>
    </source>
</evidence>
<evidence type="ECO:0000256" key="3">
    <source>
        <dbReference type="ARBA" id="ARBA00022692"/>
    </source>
</evidence>
<protein>
    <submittedName>
        <fullName evidence="8">Zinc transport system permease protein</fullName>
    </submittedName>
</protein>
<evidence type="ECO:0000256" key="1">
    <source>
        <dbReference type="ARBA" id="ARBA00004141"/>
    </source>
</evidence>
<evidence type="ECO:0000256" key="4">
    <source>
        <dbReference type="ARBA" id="ARBA00022989"/>
    </source>
</evidence>
<gene>
    <name evidence="8" type="ORF">C7381_10195</name>
</gene>
<dbReference type="CDD" id="cd06550">
    <property type="entry name" value="TM_ABC_iron-siderophores_like"/>
    <property type="match status" value="1"/>
</dbReference>
<feature type="transmembrane region" description="Helical" evidence="7">
    <location>
        <begin position="128"/>
        <end position="154"/>
    </location>
</feature>
<dbReference type="EMBL" id="QEKV01000001">
    <property type="protein sequence ID" value="PVY95569.1"/>
    <property type="molecule type" value="Genomic_DNA"/>
</dbReference>
<dbReference type="InterPro" id="IPR001626">
    <property type="entry name" value="ABC_TroCD"/>
</dbReference>
<keyword evidence="3 6" id="KW-0812">Transmembrane</keyword>
<feature type="transmembrane region" description="Helical" evidence="7">
    <location>
        <begin position="190"/>
        <end position="208"/>
    </location>
</feature>
<dbReference type="GO" id="GO:0055085">
    <property type="term" value="P:transmembrane transport"/>
    <property type="evidence" value="ECO:0007669"/>
    <property type="project" value="InterPro"/>
</dbReference>
<dbReference type="InterPro" id="IPR037294">
    <property type="entry name" value="ABC_BtuC-like"/>
</dbReference>
<feature type="transmembrane region" description="Helical" evidence="7">
    <location>
        <begin position="242"/>
        <end position="258"/>
    </location>
</feature>
<organism evidence="8 9">
    <name type="scientific">Ezakiella coagulans</name>
    <dbReference type="NCBI Taxonomy" id="46507"/>
    <lineage>
        <taxon>Bacteria</taxon>
        <taxon>Bacillati</taxon>
        <taxon>Bacillota</taxon>
        <taxon>Tissierellia</taxon>
        <taxon>Ezakiella</taxon>
    </lineage>
</organism>
<comment type="subcellular location">
    <subcellularLocation>
        <location evidence="6">Cell membrane</location>
        <topology evidence="6">Multi-pass membrane protein</topology>
    </subcellularLocation>
    <subcellularLocation>
        <location evidence="1">Membrane</location>
        <topology evidence="1">Multi-pass membrane protein</topology>
    </subcellularLocation>
</comment>
<name>A0A2U1E781_9FIRM</name>
<dbReference type="Pfam" id="PF00950">
    <property type="entry name" value="ABC-3"/>
    <property type="match status" value="1"/>
</dbReference>
<dbReference type="AlphaFoldDB" id="A0A2U1E781"/>
<keyword evidence="6" id="KW-0813">Transport</keyword>